<keyword evidence="3" id="KW-1185">Reference proteome</keyword>
<evidence type="ECO:0000313" key="3">
    <source>
        <dbReference type="Proteomes" id="UP000821837"/>
    </source>
</evidence>
<sequence length="100" mass="10726">MTGSASAPLLSTPGVSNPAERGEEDEIQAMEGTEWQVVRSKSAKNQQAAERGMSQHNASRSFQDCAKVVAKSSHRAAALKESDYGFTYAGATFYASEDYS</sequence>
<protein>
    <submittedName>
        <fullName evidence="2">Uncharacterized protein</fullName>
    </submittedName>
</protein>
<evidence type="ECO:0000256" key="1">
    <source>
        <dbReference type="SAM" id="MobiDB-lite"/>
    </source>
</evidence>
<gene>
    <name evidence="2" type="ORF">HPB52_011437</name>
</gene>
<feature type="region of interest" description="Disordered" evidence="1">
    <location>
        <begin position="1"/>
        <end position="60"/>
    </location>
</feature>
<organism evidence="2 3">
    <name type="scientific">Rhipicephalus sanguineus</name>
    <name type="common">Brown dog tick</name>
    <name type="synonym">Ixodes sanguineus</name>
    <dbReference type="NCBI Taxonomy" id="34632"/>
    <lineage>
        <taxon>Eukaryota</taxon>
        <taxon>Metazoa</taxon>
        <taxon>Ecdysozoa</taxon>
        <taxon>Arthropoda</taxon>
        <taxon>Chelicerata</taxon>
        <taxon>Arachnida</taxon>
        <taxon>Acari</taxon>
        <taxon>Parasitiformes</taxon>
        <taxon>Ixodida</taxon>
        <taxon>Ixodoidea</taxon>
        <taxon>Ixodidae</taxon>
        <taxon>Rhipicephalinae</taxon>
        <taxon>Rhipicephalus</taxon>
        <taxon>Rhipicephalus</taxon>
    </lineage>
</organism>
<accession>A0A9D4T1V9</accession>
<dbReference type="Proteomes" id="UP000821837">
    <property type="component" value="Unassembled WGS sequence"/>
</dbReference>
<comment type="caution">
    <text evidence="2">The sequence shown here is derived from an EMBL/GenBank/DDBJ whole genome shotgun (WGS) entry which is preliminary data.</text>
</comment>
<reference evidence="2" key="1">
    <citation type="journal article" date="2020" name="Cell">
        <title>Large-Scale Comparative Analyses of Tick Genomes Elucidate Their Genetic Diversity and Vector Capacities.</title>
        <authorList>
            <consortium name="Tick Genome and Microbiome Consortium (TIGMIC)"/>
            <person name="Jia N."/>
            <person name="Wang J."/>
            <person name="Shi W."/>
            <person name="Du L."/>
            <person name="Sun Y."/>
            <person name="Zhan W."/>
            <person name="Jiang J.F."/>
            <person name="Wang Q."/>
            <person name="Zhang B."/>
            <person name="Ji P."/>
            <person name="Bell-Sakyi L."/>
            <person name="Cui X.M."/>
            <person name="Yuan T.T."/>
            <person name="Jiang B.G."/>
            <person name="Yang W.F."/>
            <person name="Lam T.T."/>
            <person name="Chang Q.C."/>
            <person name="Ding S.J."/>
            <person name="Wang X.J."/>
            <person name="Zhu J.G."/>
            <person name="Ruan X.D."/>
            <person name="Zhao L."/>
            <person name="Wei J.T."/>
            <person name="Ye R.Z."/>
            <person name="Que T.C."/>
            <person name="Du C.H."/>
            <person name="Zhou Y.H."/>
            <person name="Cheng J.X."/>
            <person name="Dai P.F."/>
            <person name="Guo W.B."/>
            <person name="Han X.H."/>
            <person name="Huang E.J."/>
            <person name="Li L.F."/>
            <person name="Wei W."/>
            <person name="Gao Y.C."/>
            <person name="Liu J.Z."/>
            <person name="Shao H.Z."/>
            <person name="Wang X."/>
            <person name="Wang C.C."/>
            <person name="Yang T.C."/>
            <person name="Huo Q.B."/>
            <person name="Li W."/>
            <person name="Chen H.Y."/>
            <person name="Chen S.E."/>
            <person name="Zhou L.G."/>
            <person name="Ni X.B."/>
            <person name="Tian J.H."/>
            <person name="Sheng Y."/>
            <person name="Liu T."/>
            <person name="Pan Y.S."/>
            <person name="Xia L.Y."/>
            <person name="Li J."/>
            <person name="Zhao F."/>
            <person name="Cao W.C."/>
        </authorList>
    </citation>
    <scope>NUCLEOTIDE SEQUENCE</scope>
    <source>
        <strain evidence="2">Rsan-2018</strain>
    </source>
</reference>
<proteinExistence type="predicted"/>
<name>A0A9D4T1V9_RHISA</name>
<evidence type="ECO:0000313" key="2">
    <source>
        <dbReference type="EMBL" id="KAH7968806.1"/>
    </source>
</evidence>
<dbReference type="AlphaFoldDB" id="A0A9D4T1V9"/>
<dbReference type="EMBL" id="JABSTV010001248">
    <property type="protein sequence ID" value="KAH7968806.1"/>
    <property type="molecule type" value="Genomic_DNA"/>
</dbReference>
<reference evidence="2" key="2">
    <citation type="submission" date="2021-09" db="EMBL/GenBank/DDBJ databases">
        <authorList>
            <person name="Jia N."/>
            <person name="Wang J."/>
            <person name="Shi W."/>
            <person name="Du L."/>
            <person name="Sun Y."/>
            <person name="Zhan W."/>
            <person name="Jiang J."/>
            <person name="Wang Q."/>
            <person name="Zhang B."/>
            <person name="Ji P."/>
            <person name="Sakyi L.B."/>
            <person name="Cui X."/>
            <person name="Yuan T."/>
            <person name="Jiang B."/>
            <person name="Yang W."/>
            <person name="Lam T.T.-Y."/>
            <person name="Chang Q."/>
            <person name="Ding S."/>
            <person name="Wang X."/>
            <person name="Zhu J."/>
            <person name="Ruan X."/>
            <person name="Zhao L."/>
            <person name="Wei J."/>
            <person name="Que T."/>
            <person name="Du C."/>
            <person name="Cheng J."/>
            <person name="Dai P."/>
            <person name="Han X."/>
            <person name="Huang E."/>
            <person name="Gao Y."/>
            <person name="Liu J."/>
            <person name="Shao H."/>
            <person name="Ye R."/>
            <person name="Li L."/>
            <person name="Wei W."/>
            <person name="Wang X."/>
            <person name="Wang C."/>
            <person name="Huo Q."/>
            <person name="Li W."/>
            <person name="Guo W."/>
            <person name="Chen H."/>
            <person name="Chen S."/>
            <person name="Zhou L."/>
            <person name="Zhou L."/>
            <person name="Ni X."/>
            <person name="Tian J."/>
            <person name="Zhou Y."/>
            <person name="Sheng Y."/>
            <person name="Liu T."/>
            <person name="Pan Y."/>
            <person name="Xia L."/>
            <person name="Li J."/>
            <person name="Zhao F."/>
            <person name="Cao W."/>
        </authorList>
    </citation>
    <scope>NUCLEOTIDE SEQUENCE</scope>
    <source>
        <strain evidence="2">Rsan-2018</strain>
        <tissue evidence="2">Larvae</tissue>
    </source>
</reference>
<feature type="compositionally biased region" description="Polar residues" evidence="1">
    <location>
        <begin position="43"/>
        <end position="60"/>
    </location>
</feature>